<dbReference type="Proteomes" id="UP000216885">
    <property type="component" value="Unassembled WGS sequence"/>
</dbReference>
<feature type="chain" id="PRO_5012379207" evidence="2">
    <location>
        <begin position="27"/>
        <end position="326"/>
    </location>
</feature>
<dbReference type="PANTHER" id="PTHR42928">
    <property type="entry name" value="TRICARBOXYLATE-BINDING PROTEIN"/>
    <property type="match status" value="1"/>
</dbReference>
<protein>
    <submittedName>
        <fullName evidence="3">ABC transporter substrate-binding protein</fullName>
    </submittedName>
</protein>
<dbReference type="InterPro" id="IPR042100">
    <property type="entry name" value="Bug_dom1"/>
</dbReference>
<dbReference type="PANTHER" id="PTHR42928:SF5">
    <property type="entry name" value="BLR1237 PROTEIN"/>
    <property type="match status" value="1"/>
</dbReference>
<keyword evidence="2" id="KW-0732">Signal</keyword>
<accession>A0A261U636</accession>
<evidence type="ECO:0000256" key="2">
    <source>
        <dbReference type="SAM" id="SignalP"/>
    </source>
</evidence>
<dbReference type="InterPro" id="IPR005064">
    <property type="entry name" value="BUG"/>
</dbReference>
<dbReference type="Gene3D" id="3.40.190.150">
    <property type="entry name" value="Bordetella uptake gene, domain 1"/>
    <property type="match status" value="1"/>
</dbReference>
<evidence type="ECO:0000256" key="1">
    <source>
        <dbReference type="ARBA" id="ARBA00006987"/>
    </source>
</evidence>
<dbReference type="Gene3D" id="3.40.190.10">
    <property type="entry name" value="Periplasmic binding protein-like II"/>
    <property type="match status" value="1"/>
</dbReference>
<comment type="caution">
    <text evidence="3">The sequence shown here is derived from an EMBL/GenBank/DDBJ whole genome shotgun (WGS) entry which is preliminary data.</text>
</comment>
<dbReference type="AlphaFoldDB" id="A0A261U636"/>
<sequence>MKTKRSMSLIKTIGAALSMMAASAFAAEFPTQPVHILVGFSPGGSNDLIARLIAPELSKELGQQVVIENKPGANGNIAADALLKAEPDGHTLLVCTTGFMSVQPTLYPSLRIKPATDILPVTLVGMTPYLALVNAKVPVKTMQEFIDYAKQNPGKLSFASSGVGAAGHLVGEAMQHLAGVKMLHIPYKGTGQALSDLVSGEVQVIFDQPISSYQYVQSGQLRALAAVNPKRLTAFPDIPSVSEVGLPKLDLVPWTGLCAGKGTPAEVLDKVQRAVSKVLAKPEIAKRLSGDGVEVVGNTPAEFAAFLQQDRERWHRAVESAGIPPT</sequence>
<dbReference type="RefSeq" id="WP_094837621.1">
    <property type="nucleotide sequence ID" value="NZ_NEVQ01000012.1"/>
</dbReference>
<gene>
    <name evidence="3" type="ORF">CAL20_08315</name>
</gene>
<feature type="signal peptide" evidence="2">
    <location>
        <begin position="1"/>
        <end position="26"/>
    </location>
</feature>
<keyword evidence="4" id="KW-1185">Reference proteome</keyword>
<proteinExistence type="inferred from homology"/>
<dbReference type="SUPFAM" id="SSF53850">
    <property type="entry name" value="Periplasmic binding protein-like II"/>
    <property type="match status" value="1"/>
</dbReference>
<reference evidence="3 4" key="1">
    <citation type="submission" date="2017-05" db="EMBL/GenBank/DDBJ databases">
        <title>Complete and WGS of Bordetella genogroups.</title>
        <authorList>
            <person name="Spilker T."/>
            <person name="LiPuma J."/>
        </authorList>
    </citation>
    <scope>NUCLEOTIDE SEQUENCE [LARGE SCALE GENOMIC DNA]</scope>
    <source>
        <strain evidence="3 4">AU9919</strain>
    </source>
</reference>
<dbReference type="CDD" id="cd07012">
    <property type="entry name" value="PBP2_Bug_TTT"/>
    <property type="match status" value="1"/>
</dbReference>
<name>A0A261U636_9BORD</name>
<organism evidence="3 4">
    <name type="scientific">Bordetella genomosp. 4</name>
    <dbReference type="NCBI Taxonomy" id="463044"/>
    <lineage>
        <taxon>Bacteria</taxon>
        <taxon>Pseudomonadati</taxon>
        <taxon>Pseudomonadota</taxon>
        <taxon>Betaproteobacteria</taxon>
        <taxon>Burkholderiales</taxon>
        <taxon>Alcaligenaceae</taxon>
        <taxon>Bordetella</taxon>
    </lineage>
</organism>
<dbReference type="PIRSF" id="PIRSF017082">
    <property type="entry name" value="YflP"/>
    <property type="match status" value="1"/>
</dbReference>
<comment type="similarity">
    <text evidence="1">Belongs to the UPF0065 (bug) family.</text>
</comment>
<evidence type="ECO:0000313" key="4">
    <source>
        <dbReference type="Proteomes" id="UP000216885"/>
    </source>
</evidence>
<dbReference type="Pfam" id="PF03401">
    <property type="entry name" value="TctC"/>
    <property type="match status" value="1"/>
</dbReference>
<dbReference type="EMBL" id="NEVQ01000012">
    <property type="protein sequence ID" value="OZI57398.1"/>
    <property type="molecule type" value="Genomic_DNA"/>
</dbReference>
<evidence type="ECO:0000313" key="3">
    <source>
        <dbReference type="EMBL" id="OZI57398.1"/>
    </source>
</evidence>